<sequence length="333" mass="37596">MRRLITAIFVCFIVTASTAAFAADYPKMTIRLSHNQPTGSPEDIGAETFKTILEDRSGGKMEVQIFPSMQMGSMREQTESAQMGTLDITIQPVSVLTPFVEELQIIDFPFLWPSTDELYRVMDGPVGRRFYEFTEPKGLVSLGLWASGFKQFTTKDIDIHVPEDFKGVKMRVMPSPLLIAQYKAWGANPIPIEYAELYNALQQGVVDGQENPIQTIAMNKLYEVQDRLILSNHGFLAYLFVVNKGWFDGLPDDARELVLQAEKEARLVEREAQAKKEAEYLDEIKSSGISVTELTDEEYEIFSKKSRSVHDQFASTDAMKELLSACYDELGKN</sequence>
<evidence type="ECO:0000256" key="2">
    <source>
        <dbReference type="ARBA" id="ARBA00022448"/>
    </source>
</evidence>
<comment type="similarity">
    <text evidence="1">Belongs to the bacterial solute-binding protein 7 family.</text>
</comment>
<dbReference type="RefSeq" id="WP_236098731.1">
    <property type="nucleotide sequence ID" value="NZ_JAKGUD010000003.1"/>
</dbReference>
<dbReference type="Gene3D" id="3.40.190.170">
    <property type="entry name" value="Bacterial extracellular solute-binding protein, family 7"/>
    <property type="match status" value="1"/>
</dbReference>
<comment type="caution">
    <text evidence="5">The sequence shown here is derived from an EMBL/GenBank/DDBJ whole genome shotgun (WGS) entry which is preliminary data.</text>
</comment>
<dbReference type="InterPro" id="IPR004682">
    <property type="entry name" value="TRAP_DctP"/>
</dbReference>
<organism evidence="5 6">
    <name type="scientific">Dethiosulfovibrio marinus</name>
    <dbReference type="NCBI Taxonomy" id="133532"/>
    <lineage>
        <taxon>Bacteria</taxon>
        <taxon>Thermotogati</taxon>
        <taxon>Synergistota</taxon>
        <taxon>Synergistia</taxon>
        <taxon>Synergistales</taxon>
        <taxon>Dethiosulfovibrionaceae</taxon>
        <taxon>Dethiosulfovibrio</taxon>
    </lineage>
</organism>
<keyword evidence="2" id="KW-0813">Transport</keyword>
<evidence type="ECO:0000313" key="5">
    <source>
        <dbReference type="EMBL" id="MCF4141971.1"/>
    </source>
</evidence>
<proteinExistence type="inferred from homology"/>
<evidence type="ECO:0000256" key="1">
    <source>
        <dbReference type="ARBA" id="ARBA00009023"/>
    </source>
</evidence>
<reference evidence="5 6" key="1">
    <citation type="submission" date="2022-01" db="EMBL/GenBank/DDBJ databases">
        <title>Dethiosulfovibrio faecalis sp. nov., a novel proteolytic, non-sulfur-reducing bacterium isolated from a marine aquaculture solid waste bioreactor.</title>
        <authorList>
            <person name="Grabowski S."/>
            <person name="Apolinario E."/>
            <person name="Schneider N."/>
            <person name="Marshall C.W."/>
            <person name="Sowers K.R."/>
        </authorList>
    </citation>
    <scope>NUCLEOTIDE SEQUENCE [LARGE SCALE GENOMIC DNA]</scope>
    <source>
        <strain evidence="5 6">DSM 12537</strain>
    </source>
</reference>
<dbReference type="NCBIfam" id="NF037995">
    <property type="entry name" value="TRAP_S1"/>
    <property type="match status" value="1"/>
</dbReference>
<dbReference type="InterPro" id="IPR018389">
    <property type="entry name" value="DctP_fam"/>
</dbReference>
<feature type="signal peptide" evidence="4">
    <location>
        <begin position="1"/>
        <end position="22"/>
    </location>
</feature>
<keyword evidence="3 4" id="KW-0732">Signal</keyword>
<keyword evidence="6" id="KW-1185">Reference proteome</keyword>
<dbReference type="PANTHER" id="PTHR33376:SF7">
    <property type="entry name" value="C4-DICARBOXYLATE-BINDING PROTEIN DCTB"/>
    <property type="match status" value="1"/>
</dbReference>
<dbReference type="Pfam" id="PF03480">
    <property type="entry name" value="DctP"/>
    <property type="match status" value="1"/>
</dbReference>
<dbReference type="NCBIfam" id="TIGR00787">
    <property type="entry name" value="dctP"/>
    <property type="match status" value="1"/>
</dbReference>
<evidence type="ECO:0000256" key="4">
    <source>
        <dbReference type="SAM" id="SignalP"/>
    </source>
</evidence>
<dbReference type="InterPro" id="IPR038404">
    <property type="entry name" value="TRAP_DctP_sf"/>
</dbReference>
<dbReference type="Proteomes" id="UP001200430">
    <property type="component" value="Unassembled WGS sequence"/>
</dbReference>
<accession>A0ABS9EN71</accession>
<evidence type="ECO:0000256" key="3">
    <source>
        <dbReference type="ARBA" id="ARBA00022729"/>
    </source>
</evidence>
<gene>
    <name evidence="5" type="ORF">L2W38_03970</name>
</gene>
<dbReference type="EMBL" id="JAKGUD010000003">
    <property type="protein sequence ID" value="MCF4141971.1"/>
    <property type="molecule type" value="Genomic_DNA"/>
</dbReference>
<evidence type="ECO:0000313" key="6">
    <source>
        <dbReference type="Proteomes" id="UP001200430"/>
    </source>
</evidence>
<name>A0ABS9EN71_9BACT</name>
<dbReference type="PANTHER" id="PTHR33376">
    <property type="match status" value="1"/>
</dbReference>
<dbReference type="CDD" id="cd13603">
    <property type="entry name" value="PBP2_TRAP_Siap_TeaA_like"/>
    <property type="match status" value="1"/>
</dbReference>
<protein>
    <submittedName>
        <fullName evidence="5">TRAP transporter substrate-binding protein</fullName>
    </submittedName>
</protein>
<dbReference type="PIRSF" id="PIRSF006470">
    <property type="entry name" value="DctB"/>
    <property type="match status" value="1"/>
</dbReference>
<feature type="chain" id="PRO_5045090783" evidence="4">
    <location>
        <begin position="23"/>
        <end position="333"/>
    </location>
</feature>